<comment type="subcellular location">
    <subcellularLocation>
        <location evidence="1">Membrane</location>
        <topology evidence="1">Multi-pass membrane protein</topology>
    </subcellularLocation>
</comment>
<gene>
    <name evidence="8" type="ORF">M0813_18597</name>
</gene>
<feature type="transmembrane region" description="Helical" evidence="7">
    <location>
        <begin position="20"/>
        <end position="39"/>
    </location>
</feature>
<proteinExistence type="inferred from homology"/>
<keyword evidence="3 7" id="KW-0812">Transmembrane</keyword>
<evidence type="ECO:0000256" key="5">
    <source>
        <dbReference type="ARBA" id="ARBA00022989"/>
    </source>
</evidence>
<evidence type="ECO:0000256" key="7">
    <source>
        <dbReference type="SAM" id="Phobius"/>
    </source>
</evidence>
<keyword evidence="9" id="KW-1185">Reference proteome</keyword>
<evidence type="ECO:0000256" key="4">
    <source>
        <dbReference type="ARBA" id="ARBA00022976"/>
    </source>
</evidence>
<dbReference type="Pfam" id="PF10251">
    <property type="entry name" value="PEN-2"/>
    <property type="match status" value="1"/>
</dbReference>
<protein>
    <submittedName>
        <fullName evidence="8">Gamma-secretase subunit pen-2</fullName>
    </submittedName>
</protein>
<evidence type="ECO:0000256" key="3">
    <source>
        <dbReference type="ARBA" id="ARBA00022692"/>
    </source>
</evidence>
<dbReference type="InterPro" id="IPR019379">
    <property type="entry name" value="Gamma_Secretase_Asp_P_PEN2"/>
</dbReference>
<feature type="transmembrane region" description="Helical" evidence="7">
    <location>
        <begin position="51"/>
        <end position="72"/>
    </location>
</feature>
<sequence length="94" mass="11080">MDPTIPLKEEEKESVCKKMWIIGFFGLPFVWFTMACYFWKEKHPKIRFYVFWGLVGFFTELLILVFWMGIFVSKRDSWGETGESLSAVLPVGTQ</sequence>
<accession>A0ABQ8YR55</accession>
<dbReference type="PANTHER" id="PTHR16318:SF0">
    <property type="entry name" value="GAMMA-SECRETASE SUBUNIT PEN-2"/>
    <property type="match status" value="1"/>
</dbReference>
<evidence type="ECO:0000256" key="6">
    <source>
        <dbReference type="ARBA" id="ARBA00023136"/>
    </source>
</evidence>
<evidence type="ECO:0000256" key="1">
    <source>
        <dbReference type="ARBA" id="ARBA00004141"/>
    </source>
</evidence>
<evidence type="ECO:0000313" key="9">
    <source>
        <dbReference type="Proteomes" id="UP001150062"/>
    </source>
</evidence>
<dbReference type="EMBL" id="JAOAOG010000127">
    <property type="protein sequence ID" value="KAJ6247072.1"/>
    <property type="molecule type" value="Genomic_DNA"/>
</dbReference>
<comment type="caution">
    <text evidence="8">The sequence shown here is derived from an EMBL/GenBank/DDBJ whole genome shotgun (WGS) entry which is preliminary data.</text>
</comment>
<dbReference type="Proteomes" id="UP001150062">
    <property type="component" value="Unassembled WGS sequence"/>
</dbReference>
<evidence type="ECO:0000313" key="8">
    <source>
        <dbReference type="EMBL" id="KAJ6247072.1"/>
    </source>
</evidence>
<keyword evidence="6 7" id="KW-0472">Membrane</keyword>
<evidence type="ECO:0000256" key="2">
    <source>
        <dbReference type="ARBA" id="ARBA00009607"/>
    </source>
</evidence>
<reference evidence="8" key="1">
    <citation type="submission" date="2022-08" db="EMBL/GenBank/DDBJ databases">
        <title>Novel sulfate-reducing endosymbionts in the free-living metamonad Anaeramoeba.</title>
        <authorList>
            <person name="Jerlstrom-Hultqvist J."/>
            <person name="Cepicka I."/>
            <person name="Gallot-Lavallee L."/>
            <person name="Salas-Leiva D."/>
            <person name="Curtis B.A."/>
            <person name="Zahonova K."/>
            <person name="Pipaliya S."/>
            <person name="Dacks J."/>
            <person name="Roger A.J."/>
        </authorList>
    </citation>
    <scope>NUCLEOTIDE SEQUENCE</scope>
    <source>
        <strain evidence="8">Schooner1</strain>
    </source>
</reference>
<name>A0ABQ8YR55_9EUKA</name>
<comment type="similarity">
    <text evidence="2">Belongs to the PEN-2 family.</text>
</comment>
<dbReference type="PANTHER" id="PTHR16318">
    <property type="entry name" value="GAMMA-SECRETASE SUBUNIT PEN-2"/>
    <property type="match status" value="1"/>
</dbReference>
<keyword evidence="4" id="KW-0914">Notch signaling pathway</keyword>
<keyword evidence="5 7" id="KW-1133">Transmembrane helix</keyword>
<organism evidence="8 9">
    <name type="scientific">Anaeramoeba flamelloides</name>
    <dbReference type="NCBI Taxonomy" id="1746091"/>
    <lineage>
        <taxon>Eukaryota</taxon>
        <taxon>Metamonada</taxon>
        <taxon>Anaeramoebidae</taxon>
        <taxon>Anaeramoeba</taxon>
    </lineage>
</organism>